<name>A0A3S9U8M9_9CAUD</name>
<dbReference type="RefSeq" id="YP_009818461.1">
    <property type="nucleotide sequence ID" value="NC_048139.1"/>
</dbReference>
<accession>A0A3S9U8M9</accession>
<dbReference type="EMBL" id="MK279841">
    <property type="protein sequence ID" value="AZS06665.1"/>
    <property type="molecule type" value="Genomic_DNA"/>
</dbReference>
<dbReference type="Proteomes" id="UP000287372">
    <property type="component" value="Segment"/>
</dbReference>
<dbReference type="KEGG" id="vg:55009803"/>
<dbReference type="GeneID" id="55009803"/>
<evidence type="ECO:0000313" key="2">
    <source>
        <dbReference type="Proteomes" id="UP000287372"/>
    </source>
</evidence>
<keyword evidence="2" id="KW-1185">Reference proteome</keyword>
<proteinExistence type="predicted"/>
<reference evidence="1 2" key="1">
    <citation type="submission" date="2018-12" db="EMBL/GenBank/DDBJ databases">
        <authorList>
            <person name="Lieu J.K."/>
            <person name="Tian C.Z."/>
            <person name="Hsaio W.J."/>
            <person name="Shaffer C.D."/>
            <person name="Weston-Hafer K.A."/>
            <person name="Russell D.A."/>
            <person name="Pope W.H."/>
            <person name="Jacobs-Sera D."/>
            <person name="Hendrix R.W."/>
            <person name="Hatfull G.F."/>
        </authorList>
    </citation>
    <scope>NUCLEOTIDE SEQUENCE [LARGE SCALE GENOMIC DNA]</scope>
</reference>
<evidence type="ECO:0000313" key="1">
    <source>
        <dbReference type="EMBL" id="AZS06665.1"/>
    </source>
</evidence>
<organism evidence="1 2">
    <name type="scientific">Streptomyces phage Hiyaa</name>
    <dbReference type="NCBI Taxonomy" id="2499072"/>
    <lineage>
        <taxon>Viruses</taxon>
        <taxon>Duplodnaviria</taxon>
        <taxon>Heunggongvirae</taxon>
        <taxon>Uroviricota</taxon>
        <taxon>Caudoviricetes</taxon>
        <taxon>Hiyaavirus</taxon>
        <taxon>Hiyaavirus hiyaa</taxon>
    </lineage>
</organism>
<gene>
    <name evidence="1" type="primary">25</name>
    <name evidence="1" type="ORF">SEA_HIYAA_25</name>
</gene>
<sequence>MASPYRVIICDLRTDQLLDVLPVTGLSFDDFIGKMGTCSGTIEITDTRVAARMRLNFIPARTAVYVQRGADIWWGGIMWTRTVQVDSRGYVKVAFQASTFDSYFDKRKIYDTQTFVGEEQLEIVRKLLDYAQGQTGGDIGITYDTLYSNVGRDRTYNSYDLLNIREQIDLLSNVDNGFEWRMRAYSDEAGRRVRNLQLGYPKIVSSRNDVMLSAPGQIISYSLPEDGTTTANYWQSRGASTNQDASSESVPLMSTRYFYPTDLDAGWPRLDGSSDYNTVEDLTTLDAHAVADIKRFRRPIVIPDIEVMLDGRNITPGLLGTTTRLRIKDIWYYEGITLRYRIIGFKVSPPDRGKPETATLYLEAL</sequence>
<protein>
    <submittedName>
        <fullName evidence="1">Minor tail protein</fullName>
    </submittedName>
</protein>